<evidence type="ECO:0000313" key="4">
    <source>
        <dbReference type="EMBL" id="EER30121.1"/>
    </source>
</evidence>
<dbReference type="Gene3D" id="1.10.357.70">
    <property type="entry name" value="Exocyst complex component Sec6, C-terminal domain"/>
    <property type="match status" value="1"/>
</dbReference>
<dbReference type="GO" id="GO:0051601">
    <property type="term" value="P:exocyst localization"/>
    <property type="evidence" value="ECO:0007669"/>
    <property type="project" value="TreeGrafter"/>
</dbReference>
<evidence type="ECO:0000313" key="5">
    <source>
        <dbReference type="Proteomes" id="UP000002037"/>
    </source>
</evidence>
<name>C5MJB8_CANTT</name>
<dbReference type="GO" id="GO:0000145">
    <property type="term" value="C:exocyst"/>
    <property type="evidence" value="ECO:0007669"/>
    <property type="project" value="InterPro"/>
</dbReference>
<dbReference type="Pfam" id="PF06046">
    <property type="entry name" value="Sec6"/>
    <property type="match status" value="1"/>
</dbReference>
<dbReference type="KEGG" id="ctp:CTRG_06161"/>
<keyword evidence="5" id="KW-1185">Reference proteome</keyword>
<accession>C5MJB8</accession>
<dbReference type="GO" id="GO:0000149">
    <property type="term" value="F:SNARE binding"/>
    <property type="evidence" value="ECO:0007669"/>
    <property type="project" value="TreeGrafter"/>
</dbReference>
<reference evidence="4 5" key="1">
    <citation type="journal article" date="2009" name="Nature">
        <title>Evolution of pathogenicity and sexual reproduction in eight Candida genomes.</title>
        <authorList>
            <person name="Butler G."/>
            <person name="Rasmussen M.D."/>
            <person name="Lin M.F."/>
            <person name="Santos M.A."/>
            <person name="Sakthikumar S."/>
            <person name="Munro C.A."/>
            <person name="Rheinbay E."/>
            <person name="Grabherr M."/>
            <person name="Forche A."/>
            <person name="Reedy J.L."/>
            <person name="Agrafioti I."/>
            <person name="Arnaud M.B."/>
            <person name="Bates S."/>
            <person name="Brown A.J."/>
            <person name="Brunke S."/>
            <person name="Costanzo M.C."/>
            <person name="Fitzpatrick D.A."/>
            <person name="de Groot P.W."/>
            <person name="Harris D."/>
            <person name="Hoyer L.L."/>
            <person name="Hube B."/>
            <person name="Klis F.M."/>
            <person name="Kodira C."/>
            <person name="Lennard N."/>
            <person name="Logue M.E."/>
            <person name="Martin R."/>
            <person name="Neiman A.M."/>
            <person name="Nikolaou E."/>
            <person name="Quail M.A."/>
            <person name="Quinn J."/>
            <person name="Santos M.C."/>
            <person name="Schmitzberger F.F."/>
            <person name="Sherlock G."/>
            <person name="Shah P."/>
            <person name="Silverstein K.A."/>
            <person name="Skrzypek M.S."/>
            <person name="Soll D."/>
            <person name="Staggs R."/>
            <person name="Stansfield I."/>
            <person name="Stumpf M.P."/>
            <person name="Sudbery P.E."/>
            <person name="Srikantha T."/>
            <person name="Zeng Q."/>
            <person name="Berman J."/>
            <person name="Berriman M."/>
            <person name="Heitman J."/>
            <person name="Gow N.A."/>
            <person name="Lorenz M.C."/>
            <person name="Birren B.W."/>
            <person name="Kellis M."/>
            <person name="Cuomo C.A."/>
        </authorList>
    </citation>
    <scope>NUCLEOTIDE SEQUENCE [LARGE SCALE GENOMIC DNA]</scope>
    <source>
        <strain evidence="5">ATCC MYA-3404 / T1</strain>
    </source>
</reference>
<dbReference type="PANTHER" id="PTHR21292">
    <property type="entry name" value="EXOCYST COMPLEX COMPONENT SEC6-RELATED"/>
    <property type="match status" value="1"/>
</dbReference>
<dbReference type="Gene3D" id="1.10.357.50">
    <property type="match status" value="1"/>
</dbReference>
<dbReference type="GO" id="GO:0006887">
    <property type="term" value="P:exocytosis"/>
    <property type="evidence" value="ECO:0007669"/>
    <property type="project" value="UniProtKB-KW"/>
</dbReference>
<organism evidence="4 5">
    <name type="scientific">Candida tropicalis (strain ATCC MYA-3404 / T1)</name>
    <name type="common">Yeast</name>
    <dbReference type="NCBI Taxonomy" id="294747"/>
    <lineage>
        <taxon>Eukaryota</taxon>
        <taxon>Fungi</taxon>
        <taxon>Dikarya</taxon>
        <taxon>Ascomycota</taxon>
        <taxon>Saccharomycotina</taxon>
        <taxon>Pichiomycetes</taxon>
        <taxon>Debaryomycetaceae</taxon>
        <taxon>Candida/Lodderomyces clade</taxon>
        <taxon>Candida</taxon>
    </lineage>
</organism>
<dbReference type="EMBL" id="GG692406">
    <property type="protein sequence ID" value="EER30121.1"/>
    <property type="molecule type" value="Genomic_DNA"/>
</dbReference>
<proteinExistence type="inferred from homology"/>
<protein>
    <submittedName>
        <fullName evidence="4">Uncharacterized protein</fullName>
    </submittedName>
</protein>
<dbReference type="InterPro" id="IPR010326">
    <property type="entry name" value="EXOC3/Sec6"/>
</dbReference>
<comment type="similarity">
    <text evidence="1">Belongs to the SEC6 family.</text>
</comment>
<dbReference type="RefSeq" id="XP_002546683.1">
    <property type="nucleotide sequence ID" value="XM_002546637.1"/>
</dbReference>
<dbReference type="AlphaFoldDB" id="C5MJB8"/>
<gene>
    <name evidence="4" type="ORF">CTRG_06161</name>
</gene>
<dbReference type="Proteomes" id="UP000002037">
    <property type="component" value="Unassembled WGS sequence"/>
</dbReference>
<dbReference type="InterPro" id="IPR042532">
    <property type="entry name" value="EXOC3/Sec6_C"/>
</dbReference>
<evidence type="ECO:0000256" key="3">
    <source>
        <dbReference type="ARBA" id="ARBA00022483"/>
    </source>
</evidence>
<dbReference type="GeneID" id="8300023"/>
<dbReference type="PANTHER" id="PTHR21292:SF1">
    <property type="entry name" value="EXOCYST COMPLEX COMPONENT 3"/>
    <property type="match status" value="1"/>
</dbReference>
<dbReference type="OrthoDB" id="190098at2759"/>
<dbReference type="eggNOG" id="KOG2286">
    <property type="taxonomic scope" value="Eukaryota"/>
</dbReference>
<dbReference type="VEuPathDB" id="FungiDB:CTRG_06161"/>
<keyword evidence="3" id="KW-0268">Exocytosis</keyword>
<evidence type="ECO:0000256" key="1">
    <source>
        <dbReference type="ARBA" id="ARBA00009447"/>
    </source>
</evidence>
<dbReference type="STRING" id="294747.C5MJB8"/>
<evidence type="ECO:0000256" key="2">
    <source>
        <dbReference type="ARBA" id="ARBA00022448"/>
    </source>
</evidence>
<keyword evidence="2" id="KW-0813">Transport</keyword>
<sequence length="820" mass="95202">MSDSTLSKISELIKLEDDLVKIGTIRQQFLKEKSSVDVKLATATNIQMTGMLQNVEKLQQTMGKLATIKGNIGEVQKIHEDTINSVKDYDTIKKITIVNQFLNQTASLYEDISGFKKFLDVLNQQIENETEELRNDLSYPLPNLFQIHSGYTQARNFSDYLEVYARNLSDDLQSIVYKVVSPMKKTIKLFDELLQEAIFSLTEVTKVGNYTNFFNLFTVLTWEEKQDMKLVLLTSLQLNSEDPKSVNYKTFRGRSRNYKKFFFDKLKANLNEIFDSCVEHYKQDKALVYTDLDWLEDELRFIFETLDKAFPSGWKISAFIEEVYYTRLHQLTMDVIETDPPAEDLLKILSYDSKYGKFVSQYNVQQRSIIGEELKETVLDDYLKNITNKMNEWYTNLIAQETRTFSERPSAPEIYPITQEIEDLDANNQLISTPIDLNVYVLPDFKIPLTMLKEQADVAADSNYARILVEVIENWSACYIKRVSTFRELVDDEMDRYMSVFSNDDYLIKESKAKRLFRKKKPQGVDLENLTPEEQSKLSREGLVEYLVALANSLDISDGILNDKFAPAFKEKIHTSYHKRISRAIDDASESSNSLISEILSAICDIVMNDLTPALCKLFTKKWYDDGNSQTGEPTIAELIVETISEYMGEMRQYCCYPVYQLLFRIFLDNFIPTYIRIGYENVLHGDGKKVDPHATKKYKSFSEAILRDVETFFSGLDPLFTKKDAEYFFSSLLAIEMLQELGTCEVDNIQEAWQHMVLPKFYDCSIEYIRGICLCRKDMDKHAVKRLLPVLQDIKIDYHQKVEPPEIPIFTLNDFEFQD</sequence>